<dbReference type="InterPro" id="IPR001610">
    <property type="entry name" value="PAC"/>
</dbReference>
<dbReference type="InterPro" id="IPR000014">
    <property type="entry name" value="PAS"/>
</dbReference>
<dbReference type="STRING" id="2018661.A0A2A2JIF4"/>
<dbReference type="PRINTS" id="PR01464">
    <property type="entry name" value="EAGCHANNEL"/>
</dbReference>
<evidence type="ECO:0000313" key="5">
    <source>
        <dbReference type="Proteomes" id="UP000218231"/>
    </source>
</evidence>
<dbReference type="InterPro" id="IPR050818">
    <property type="entry name" value="KCNH_animal-type"/>
</dbReference>
<proteinExistence type="predicted"/>
<dbReference type="InterPro" id="IPR035965">
    <property type="entry name" value="PAS-like_dom_sf"/>
</dbReference>
<evidence type="ECO:0000256" key="1">
    <source>
        <dbReference type="ARBA" id="ARBA00022860"/>
    </source>
</evidence>
<dbReference type="EMBL" id="LIAE01010413">
    <property type="protein sequence ID" value="PAV61445.1"/>
    <property type="molecule type" value="Genomic_DNA"/>
</dbReference>
<dbReference type="PROSITE" id="PS50113">
    <property type="entry name" value="PAC"/>
    <property type="match status" value="1"/>
</dbReference>
<dbReference type="SUPFAM" id="SSF55785">
    <property type="entry name" value="PYP-like sensor domain (PAS domain)"/>
    <property type="match status" value="2"/>
</dbReference>
<dbReference type="InterPro" id="IPR003949">
    <property type="entry name" value="K_chnl_volt-dep_EAG"/>
</dbReference>
<protein>
    <recommendedName>
        <fullName evidence="6">PAC domain-containing protein</fullName>
    </recommendedName>
</protein>
<keyword evidence="1" id="KW-0112">Calmodulin-binding</keyword>
<dbReference type="PROSITE" id="PS50112">
    <property type="entry name" value="PAS"/>
    <property type="match status" value="1"/>
</dbReference>
<sequence length="186" mass="20782">MFIFTHTSFVLANAQVVDYPIVYCNDGFSKLVGYSRAEIMQKPCSEGAKGHLIRKRKKNGNSAGDMAHLSRGVIKCLRMTRMVNEIEGLGGIGDFFPGPRNLLAFMHGDHGEPGSLQKIQDALEQGRTEQAEIGLCKKNKTPIWLLIHLAPIKNDKDTVVLYLCQFKDITPLKQPLDDENNKGKRN</sequence>
<name>A0A2A2JIF4_9BILA</name>
<dbReference type="SMART" id="SM00086">
    <property type="entry name" value="PAC"/>
    <property type="match status" value="1"/>
</dbReference>
<evidence type="ECO:0008006" key="6">
    <source>
        <dbReference type="Google" id="ProtNLM"/>
    </source>
</evidence>
<dbReference type="OrthoDB" id="447251at2759"/>
<keyword evidence="5" id="KW-1185">Reference proteome</keyword>
<accession>A0A2A2JIF4</accession>
<dbReference type="Proteomes" id="UP000218231">
    <property type="component" value="Unassembled WGS sequence"/>
</dbReference>
<dbReference type="Pfam" id="PF13426">
    <property type="entry name" value="PAS_9"/>
    <property type="match status" value="2"/>
</dbReference>
<dbReference type="CDD" id="cd00130">
    <property type="entry name" value="PAS"/>
    <property type="match status" value="1"/>
</dbReference>
<dbReference type="InterPro" id="IPR000700">
    <property type="entry name" value="PAS-assoc_C"/>
</dbReference>
<gene>
    <name evidence="4" type="ORF">WR25_01782</name>
</gene>
<dbReference type="AlphaFoldDB" id="A0A2A2JIF4"/>
<dbReference type="PANTHER" id="PTHR10217">
    <property type="entry name" value="VOLTAGE AND LIGAND GATED POTASSIUM CHANNEL"/>
    <property type="match status" value="1"/>
</dbReference>
<dbReference type="GO" id="GO:0005516">
    <property type="term" value="F:calmodulin binding"/>
    <property type="evidence" value="ECO:0007669"/>
    <property type="project" value="UniProtKB-KW"/>
</dbReference>
<feature type="domain" description="PAS" evidence="2">
    <location>
        <begin position="21"/>
        <end position="42"/>
    </location>
</feature>
<comment type="caution">
    <text evidence="4">The sequence shown here is derived from an EMBL/GenBank/DDBJ whole genome shotgun (WGS) entry which is preliminary data.</text>
</comment>
<dbReference type="Gene3D" id="3.30.450.20">
    <property type="entry name" value="PAS domain"/>
    <property type="match status" value="1"/>
</dbReference>
<dbReference type="GO" id="GO:0042391">
    <property type="term" value="P:regulation of membrane potential"/>
    <property type="evidence" value="ECO:0007669"/>
    <property type="project" value="TreeGrafter"/>
</dbReference>
<evidence type="ECO:0000259" key="3">
    <source>
        <dbReference type="PROSITE" id="PS50113"/>
    </source>
</evidence>
<evidence type="ECO:0000259" key="2">
    <source>
        <dbReference type="PROSITE" id="PS50112"/>
    </source>
</evidence>
<dbReference type="GO" id="GO:0005249">
    <property type="term" value="F:voltage-gated potassium channel activity"/>
    <property type="evidence" value="ECO:0007669"/>
    <property type="project" value="InterPro"/>
</dbReference>
<evidence type="ECO:0000313" key="4">
    <source>
        <dbReference type="EMBL" id="PAV61445.1"/>
    </source>
</evidence>
<reference evidence="4 5" key="1">
    <citation type="journal article" date="2017" name="Curr. Biol.">
        <title>Genome architecture and evolution of a unichromosomal asexual nematode.</title>
        <authorList>
            <person name="Fradin H."/>
            <person name="Zegar C."/>
            <person name="Gutwein M."/>
            <person name="Lucas J."/>
            <person name="Kovtun M."/>
            <person name="Corcoran D."/>
            <person name="Baugh L.R."/>
            <person name="Kiontke K."/>
            <person name="Gunsalus K."/>
            <person name="Fitch D.H."/>
            <person name="Piano F."/>
        </authorList>
    </citation>
    <scope>NUCLEOTIDE SEQUENCE [LARGE SCALE GENOMIC DNA]</scope>
    <source>
        <strain evidence="4">PF1309</strain>
    </source>
</reference>
<dbReference type="GO" id="GO:0008076">
    <property type="term" value="C:voltage-gated potassium channel complex"/>
    <property type="evidence" value="ECO:0007669"/>
    <property type="project" value="TreeGrafter"/>
</dbReference>
<feature type="domain" description="PAC" evidence="3">
    <location>
        <begin position="129"/>
        <end position="181"/>
    </location>
</feature>
<dbReference type="PANTHER" id="PTHR10217:SF435">
    <property type="entry name" value="POTASSIUM VOLTAGE-GATED CHANNEL PROTEIN EAG"/>
    <property type="match status" value="1"/>
</dbReference>
<organism evidence="4 5">
    <name type="scientific">Diploscapter pachys</name>
    <dbReference type="NCBI Taxonomy" id="2018661"/>
    <lineage>
        <taxon>Eukaryota</taxon>
        <taxon>Metazoa</taxon>
        <taxon>Ecdysozoa</taxon>
        <taxon>Nematoda</taxon>
        <taxon>Chromadorea</taxon>
        <taxon>Rhabditida</taxon>
        <taxon>Rhabditina</taxon>
        <taxon>Rhabditomorpha</taxon>
        <taxon>Rhabditoidea</taxon>
        <taxon>Rhabditidae</taxon>
        <taxon>Diploscapter</taxon>
    </lineage>
</organism>